<reference evidence="2 3" key="1">
    <citation type="submission" date="2024-04" db="EMBL/GenBank/DDBJ databases">
        <authorList>
            <person name="Fracassetti M."/>
        </authorList>
    </citation>
    <scope>NUCLEOTIDE SEQUENCE [LARGE SCALE GENOMIC DNA]</scope>
</reference>
<evidence type="ECO:0000313" key="2">
    <source>
        <dbReference type="EMBL" id="CAL1406391.1"/>
    </source>
</evidence>
<dbReference type="EMBL" id="OZ034821">
    <property type="protein sequence ID" value="CAL1406391.1"/>
    <property type="molecule type" value="Genomic_DNA"/>
</dbReference>
<feature type="compositionally biased region" description="Low complexity" evidence="1">
    <location>
        <begin position="71"/>
        <end position="81"/>
    </location>
</feature>
<evidence type="ECO:0000313" key="3">
    <source>
        <dbReference type="Proteomes" id="UP001497516"/>
    </source>
</evidence>
<feature type="region of interest" description="Disordered" evidence="1">
    <location>
        <begin position="58"/>
        <end position="81"/>
    </location>
</feature>
<dbReference type="Proteomes" id="UP001497516">
    <property type="component" value="Chromosome 8"/>
</dbReference>
<keyword evidence="3" id="KW-1185">Reference proteome</keyword>
<name>A0AAV2G6T5_9ROSI</name>
<protein>
    <submittedName>
        <fullName evidence="2">Uncharacterized protein</fullName>
    </submittedName>
</protein>
<proteinExistence type="predicted"/>
<gene>
    <name evidence="2" type="ORF">LTRI10_LOCUS46120</name>
</gene>
<evidence type="ECO:0000256" key="1">
    <source>
        <dbReference type="SAM" id="MobiDB-lite"/>
    </source>
</evidence>
<accession>A0AAV2G6T5</accession>
<dbReference type="AlphaFoldDB" id="A0AAV2G6T5"/>
<organism evidence="2 3">
    <name type="scientific">Linum trigynum</name>
    <dbReference type="NCBI Taxonomy" id="586398"/>
    <lineage>
        <taxon>Eukaryota</taxon>
        <taxon>Viridiplantae</taxon>
        <taxon>Streptophyta</taxon>
        <taxon>Embryophyta</taxon>
        <taxon>Tracheophyta</taxon>
        <taxon>Spermatophyta</taxon>
        <taxon>Magnoliopsida</taxon>
        <taxon>eudicotyledons</taxon>
        <taxon>Gunneridae</taxon>
        <taxon>Pentapetalae</taxon>
        <taxon>rosids</taxon>
        <taxon>fabids</taxon>
        <taxon>Malpighiales</taxon>
        <taxon>Linaceae</taxon>
        <taxon>Linum</taxon>
    </lineage>
</organism>
<sequence length="81" mass="8663">MALVPFFCGSASYSIPQMSHLDFLLPSLSLNFENCFQHGARGSISFLFEDRICVVERTPAGGAEGSPPPGSGTSFSDDSWS</sequence>